<reference evidence="3" key="1">
    <citation type="submission" date="2024-02" db="UniProtKB">
        <authorList>
            <consortium name="WormBaseParasite"/>
        </authorList>
    </citation>
    <scope>IDENTIFICATION</scope>
</reference>
<evidence type="ECO:0000313" key="3">
    <source>
        <dbReference type="WBParaSite" id="MBELARI_LOCUS13661"/>
    </source>
</evidence>
<feature type="compositionally biased region" description="Basic and acidic residues" evidence="1">
    <location>
        <begin position="291"/>
        <end position="323"/>
    </location>
</feature>
<feature type="compositionally biased region" description="Basic and acidic residues" evidence="1">
    <location>
        <begin position="54"/>
        <end position="68"/>
    </location>
</feature>
<dbReference type="WBParaSite" id="MBELARI_LOCUS13661">
    <property type="protein sequence ID" value="MBELARI_LOCUS13661"/>
    <property type="gene ID" value="MBELARI_LOCUS13661"/>
</dbReference>
<evidence type="ECO:0000313" key="2">
    <source>
        <dbReference type="Proteomes" id="UP000887575"/>
    </source>
</evidence>
<accession>A0AAF3EI22</accession>
<dbReference type="AlphaFoldDB" id="A0AAF3EI22"/>
<feature type="region of interest" description="Disordered" evidence="1">
    <location>
        <begin position="276"/>
        <end position="323"/>
    </location>
</feature>
<sequence>MARRVQNRPSPPRQAVPQARRRLLTEKGRTHEVFVLPESLLAGVATRGRRPARARGDRREHVGDRSDLGRAGSSPELHHVHDREATTARILQLARLSIVLTFLSLLCEQSNVWLKHRRLFFVSLHMQFSSTNIRRVLLQVKKITLSDQIEQLRRMKQKQKRWYIPSPFSVKLSYDKLIHQLKRPITEYLVGWSWVCEVAKRLSEPLRLAMVVPRAQGRDVTEDCTQIVEAFVNDQEMWARNNLWFMEDGKELLVVLKTQLKLKERNLVKGWSEDFVEQDGDKSEDEELTEEVDHQGEVEEPEEMKRGDHVSNDEHVSDASETY</sequence>
<feature type="region of interest" description="Disordered" evidence="1">
    <location>
        <begin position="1"/>
        <end position="20"/>
    </location>
</feature>
<keyword evidence="2" id="KW-1185">Reference proteome</keyword>
<name>A0AAF3EI22_9BILA</name>
<organism evidence="2 3">
    <name type="scientific">Mesorhabditis belari</name>
    <dbReference type="NCBI Taxonomy" id="2138241"/>
    <lineage>
        <taxon>Eukaryota</taxon>
        <taxon>Metazoa</taxon>
        <taxon>Ecdysozoa</taxon>
        <taxon>Nematoda</taxon>
        <taxon>Chromadorea</taxon>
        <taxon>Rhabditida</taxon>
        <taxon>Rhabditina</taxon>
        <taxon>Rhabditomorpha</taxon>
        <taxon>Rhabditoidea</taxon>
        <taxon>Rhabditidae</taxon>
        <taxon>Mesorhabditinae</taxon>
        <taxon>Mesorhabditis</taxon>
    </lineage>
</organism>
<evidence type="ECO:0000256" key="1">
    <source>
        <dbReference type="SAM" id="MobiDB-lite"/>
    </source>
</evidence>
<proteinExistence type="predicted"/>
<dbReference type="Proteomes" id="UP000887575">
    <property type="component" value="Unassembled WGS sequence"/>
</dbReference>
<feature type="region of interest" description="Disordered" evidence="1">
    <location>
        <begin position="46"/>
        <end position="81"/>
    </location>
</feature>
<protein>
    <submittedName>
        <fullName evidence="3">Uncharacterized protein</fullName>
    </submittedName>
</protein>
<feature type="compositionally biased region" description="Acidic residues" evidence="1">
    <location>
        <begin position="276"/>
        <end position="290"/>
    </location>
</feature>